<evidence type="ECO:0000313" key="2">
    <source>
        <dbReference type="EMBL" id="KAJ8038566.1"/>
    </source>
</evidence>
<feature type="region of interest" description="Disordered" evidence="1">
    <location>
        <begin position="1"/>
        <end position="31"/>
    </location>
</feature>
<proteinExistence type="predicted"/>
<dbReference type="Proteomes" id="UP001152320">
    <property type="component" value="Chromosome 7"/>
</dbReference>
<dbReference type="AlphaFoldDB" id="A0A9Q1HAU4"/>
<organism evidence="2 3">
    <name type="scientific">Holothuria leucospilota</name>
    <name type="common">Black long sea cucumber</name>
    <name type="synonym">Mertensiothuria leucospilota</name>
    <dbReference type="NCBI Taxonomy" id="206669"/>
    <lineage>
        <taxon>Eukaryota</taxon>
        <taxon>Metazoa</taxon>
        <taxon>Echinodermata</taxon>
        <taxon>Eleutherozoa</taxon>
        <taxon>Echinozoa</taxon>
        <taxon>Holothuroidea</taxon>
        <taxon>Aspidochirotacea</taxon>
        <taxon>Aspidochirotida</taxon>
        <taxon>Holothuriidae</taxon>
        <taxon>Holothuria</taxon>
    </lineage>
</organism>
<evidence type="ECO:0000256" key="1">
    <source>
        <dbReference type="SAM" id="MobiDB-lite"/>
    </source>
</evidence>
<keyword evidence="3" id="KW-1185">Reference proteome</keyword>
<protein>
    <submittedName>
        <fullName evidence="2">Uncharacterized protein</fullName>
    </submittedName>
</protein>
<evidence type="ECO:0000313" key="3">
    <source>
        <dbReference type="Proteomes" id="UP001152320"/>
    </source>
</evidence>
<sequence length="89" mass="9960">MAKGGNIKTEELQRSDVAEDPNGTDSPDNLLSSTVSSLRKMIVNLEVHLKTPDDINALAFLMGFKNFRSIEKETKESEYPLFVVMEKAE</sequence>
<gene>
    <name evidence="2" type="ORF">HOLleu_16026</name>
</gene>
<accession>A0A9Q1HAU4</accession>
<dbReference type="EMBL" id="JAIZAY010000007">
    <property type="protein sequence ID" value="KAJ8038566.1"/>
    <property type="molecule type" value="Genomic_DNA"/>
</dbReference>
<feature type="compositionally biased region" description="Basic and acidic residues" evidence="1">
    <location>
        <begin position="8"/>
        <end position="17"/>
    </location>
</feature>
<name>A0A9Q1HAU4_HOLLE</name>
<comment type="caution">
    <text evidence="2">The sequence shown here is derived from an EMBL/GenBank/DDBJ whole genome shotgun (WGS) entry which is preliminary data.</text>
</comment>
<reference evidence="2" key="1">
    <citation type="submission" date="2021-10" db="EMBL/GenBank/DDBJ databases">
        <title>Tropical sea cucumber genome reveals ecological adaptation and Cuvierian tubules defense mechanism.</title>
        <authorList>
            <person name="Chen T."/>
        </authorList>
    </citation>
    <scope>NUCLEOTIDE SEQUENCE</scope>
    <source>
        <strain evidence="2">Nanhai2018</strain>
        <tissue evidence="2">Muscle</tissue>
    </source>
</reference>